<keyword evidence="4" id="KW-1133">Transmembrane helix</keyword>
<dbReference type="InterPro" id="IPR036938">
    <property type="entry name" value="PAP2/HPO_sf"/>
</dbReference>
<feature type="transmembrane region" description="Helical" evidence="4">
    <location>
        <begin position="212"/>
        <end position="237"/>
    </location>
</feature>
<dbReference type="PANTHER" id="PTHR14969:SF54">
    <property type="entry name" value="PHOSPHATIDYLGLYCEROPHOSPHATASE B"/>
    <property type="match status" value="1"/>
</dbReference>
<evidence type="ECO:0000313" key="6">
    <source>
        <dbReference type="EMBL" id="VFP83178.1"/>
    </source>
</evidence>
<feature type="transmembrane region" description="Helical" evidence="4">
    <location>
        <begin position="75"/>
        <end position="96"/>
    </location>
</feature>
<dbReference type="Proteomes" id="UP000294368">
    <property type="component" value="Chromosome"/>
</dbReference>
<accession>A0A451DA75</accession>
<keyword evidence="6" id="KW-0378">Hydrolase</keyword>
<dbReference type="EC" id="3.6.1.27" evidence="1"/>
<gene>
    <name evidence="6" type="primary">pgpB</name>
    <name evidence="6" type="ORF">ERCIKOCA2762_415</name>
</gene>
<dbReference type="GO" id="GO:0050380">
    <property type="term" value="F:undecaprenyl-diphosphatase activity"/>
    <property type="evidence" value="ECO:0007669"/>
    <property type="project" value="UniProtKB-EC"/>
</dbReference>
<sequence>MMKTLKHTTLSAFILLLIPLIVTITEWQWKPFHVDCGSKLLFLVAETITYPWVLWTTLILVSLFGWCLRCGSKSLLLLSVLMTVSLVTGQSIKILLKDHFHSVRPYYLWLQSHNLEKVTIFSNKKSLDTKEIWHEYVLSNQTFPPWLIRHWHEATQFSFPSGHTIFSATWALVGTGLLWPRRCYFTVIAVMIWAATVMSSRLAFGMHWSRDLFASVVLSWVLSIFTCWILKYIRVVFLKELQTMEKKQVI</sequence>
<evidence type="ECO:0000256" key="1">
    <source>
        <dbReference type="ARBA" id="ARBA00012374"/>
    </source>
</evidence>
<dbReference type="Gene3D" id="1.20.144.10">
    <property type="entry name" value="Phosphatidic acid phosphatase type 2/haloperoxidase"/>
    <property type="match status" value="1"/>
</dbReference>
<feature type="domain" description="Phosphatidic acid phosphatase type 2/haloperoxidase" evidence="5">
    <location>
        <begin position="80"/>
        <end position="227"/>
    </location>
</feature>
<dbReference type="GO" id="GO:0005886">
    <property type="term" value="C:plasma membrane"/>
    <property type="evidence" value="ECO:0007669"/>
    <property type="project" value="TreeGrafter"/>
</dbReference>
<evidence type="ECO:0000259" key="5">
    <source>
        <dbReference type="SMART" id="SM00014"/>
    </source>
</evidence>
<keyword evidence="4" id="KW-0472">Membrane</keyword>
<protein>
    <recommendedName>
        <fullName evidence="1">undecaprenyl-diphosphate phosphatase</fullName>
        <ecNumber evidence="1">3.6.1.27</ecNumber>
    </recommendedName>
    <alternativeName>
        <fullName evidence="2">Undecaprenyl pyrophosphate phosphatase</fullName>
    </alternativeName>
</protein>
<dbReference type="EMBL" id="LR217715">
    <property type="protein sequence ID" value="VFP83178.1"/>
    <property type="molecule type" value="Genomic_DNA"/>
</dbReference>
<evidence type="ECO:0000256" key="3">
    <source>
        <dbReference type="ARBA" id="ARBA00047594"/>
    </source>
</evidence>
<feature type="transmembrane region" description="Helical" evidence="4">
    <location>
        <begin position="157"/>
        <end position="179"/>
    </location>
</feature>
<dbReference type="AlphaFoldDB" id="A0A451DA75"/>
<proteinExistence type="predicted"/>
<feature type="transmembrane region" description="Helical" evidence="4">
    <location>
        <begin position="49"/>
        <end position="68"/>
    </location>
</feature>
<dbReference type="RefSeq" id="WP_157988547.1">
    <property type="nucleotide sequence ID" value="NZ_LR217715.1"/>
</dbReference>
<comment type="catalytic activity">
    <reaction evidence="3">
        <text>di-trans,octa-cis-undecaprenyl diphosphate + H2O = di-trans,octa-cis-undecaprenyl phosphate + phosphate + H(+)</text>
        <dbReference type="Rhea" id="RHEA:28094"/>
        <dbReference type="ChEBI" id="CHEBI:15377"/>
        <dbReference type="ChEBI" id="CHEBI:15378"/>
        <dbReference type="ChEBI" id="CHEBI:43474"/>
        <dbReference type="ChEBI" id="CHEBI:58405"/>
        <dbReference type="ChEBI" id="CHEBI:60392"/>
        <dbReference type="EC" id="3.6.1.27"/>
    </reaction>
</comment>
<evidence type="ECO:0000256" key="2">
    <source>
        <dbReference type="ARBA" id="ARBA00032707"/>
    </source>
</evidence>
<organism evidence="6 7">
    <name type="scientific">Candidatus Erwinia haradaeae</name>
    <dbReference type="NCBI Taxonomy" id="1922217"/>
    <lineage>
        <taxon>Bacteria</taxon>
        <taxon>Pseudomonadati</taxon>
        <taxon>Pseudomonadota</taxon>
        <taxon>Gammaproteobacteria</taxon>
        <taxon>Enterobacterales</taxon>
        <taxon>Erwiniaceae</taxon>
        <taxon>Erwinia</taxon>
    </lineage>
</organism>
<dbReference type="Pfam" id="PF01569">
    <property type="entry name" value="PAP2"/>
    <property type="match status" value="1"/>
</dbReference>
<dbReference type="SUPFAM" id="SSF48317">
    <property type="entry name" value="Acid phosphatase/Vanadium-dependent haloperoxidase"/>
    <property type="match status" value="1"/>
</dbReference>
<evidence type="ECO:0000256" key="4">
    <source>
        <dbReference type="SAM" id="Phobius"/>
    </source>
</evidence>
<dbReference type="PANTHER" id="PTHR14969">
    <property type="entry name" value="SPHINGOSINE-1-PHOSPHATE PHOSPHOHYDROLASE"/>
    <property type="match status" value="1"/>
</dbReference>
<reference evidence="6 7" key="1">
    <citation type="submission" date="2019-02" db="EMBL/GenBank/DDBJ databases">
        <authorList>
            <person name="Manzano-Marin A."/>
            <person name="Manzano-Marin A."/>
        </authorList>
    </citation>
    <scope>NUCLEOTIDE SEQUENCE [LARGE SCALE GENOMIC DNA]</scope>
    <source>
        <strain evidence="6 7">ErCikochiana</strain>
    </source>
</reference>
<name>A0A451DA75_9GAMM</name>
<dbReference type="OrthoDB" id="5586741at2"/>
<dbReference type="SMART" id="SM00014">
    <property type="entry name" value="acidPPc"/>
    <property type="match status" value="1"/>
</dbReference>
<evidence type="ECO:0000313" key="7">
    <source>
        <dbReference type="Proteomes" id="UP000294368"/>
    </source>
</evidence>
<dbReference type="InterPro" id="IPR000326">
    <property type="entry name" value="PAP2/HPO"/>
</dbReference>
<dbReference type="CDD" id="cd01610">
    <property type="entry name" value="PAP2_like"/>
    <property type="match status" value="1"/>
</dbReference>
<keyword evidence="4" id="KW-0812">Transmembrane</keyword>
<feature type="transmembrane region" description="Helical" evidence="4">
    <location>
        <begin position="184"/>
        <end position="206"/>
    </location>
</feature>